<evidence type="ECO:0000313" key="2">
    <source>
        <dbReference type="EMBL" id="KHN85690.1"/>
    </source>
</evidence>
<accession>A0A0B2VXJ8</accession>
<dbReference type="AlphaFoldDB" id="A0A0B2VXJ8"/>
<feature type="signal peptide" evidence="1">
    <location>
        <begin position="1"/>
        <end position="15"/>
    </location>
</feature>
<evidence type="ECO:0000256" key="1">
    <source>
        <dbReference type="SAM" id="SignalP"/>
    </source>
</evidence>
<gene>
    <name evidence="2" type="ORF">Tcan_16791</name>
</gene>
<sequence>MRSFFVFAYLGSALAQNYFPIIPLQLSCPLCISIINSFKEQVNVNPNFKQELRASCELLSKSDKNQMAICRSEFTEAKMNILKTKTPKEICKLQKLCKKGDATEISSEDHRGVPDFATITQVRGSIDEPVPGEDVVKKLLDVLGGKNKEFRGRDLRIHFNLKFLPPIRYDDATTTESVGDNAATSTVKPDDC</sequence>
<evidence type="ECO:0008006" key="4">
    <source>
        <dbReference type="Google" id="ProtNLM"/>
    </source>
</evidence>
<dbReference type="OrthoDB" id="5871222at2759"/>
<feature type="chain" id="PRO_5012813788" description="Saposin B-type domain-containing protein" evidence="1">
    <location>
        <begin position="16"/>
        <end position="192"/>
    </location>
</feature>
<name>A0A0B2VXJ8_TOXCA</name>
<keyword evidence="3" id="KW-1185">Reference proteome</keyword>
<keyword evidence="1" id="KW-0732">Signal</keyword>
<dbReference type="EMBL" id="JPKZ01000746">
    <property type="protein sequence ID" value="KHN85690.1"/>
    <property type="molecule type" value="Genomic_DNA"/>
</dbReference>
<comment type="caution">
    <text evidence="2">The sequence shown here is derived from an EMBL/GenBank/DDBJ whole genome shotgun (WGS) entry which is preliminary data.</text>
</comment>
<proteinExistence type="predicted"/>
<reference evidence="2 3" key="1">
    <citation type="submission" date="2014-11" db="EMBL/GenBank/DDBJ databases">
        <title>Genetic blueprint of the zoonotic pathogen Toxocara canis.</title>
        <authorList>
            <person name="Zhu X.-Q."/>
            <person name="Korhonen P.K."/>
            <person name="Cai H."/>
            <person name="Young N.D."/>
            <person name="Nejsum P."/>
            <person name="von Samson-Himmelstjerna G."/>
            <person name="Boag P.R."/>
            <person name="Tan P."/>
            <person name="Li Q."/>
            <person name="Min J."/>
            <person name="Yang Y."/>
            <person name="Wang X."/>
            <person name="Fang X."/>
            <person name="Hall R.S."/>
            <person name="Hofmann A."/>
            <person name="Sternberg P.W."/>
            <person name="Jex A.R."/>
            <person name="Gasser R.B."/>
        </authorList>
    </citation>
    <scope>NUCLEOTIDE SEQUENCE [LARGE SCALE GENOMIC DNA]</scope>
    <source>
        <strain evidence="2">PN_DK_2014</strain>
    </source>
</reference>
<organism evidence="2 3">
    <name type="scientific">Toxocara canis</name>
    <name type="common">Canine roundworm</name>
    <dbReference type="NCBI Taxonomy" id="6265"/>
    <lineage>
        <taxon>Eukaryota</taxon>
        <taxon>Metazoa</taxon>
        <taxon>Ecdysozoa</taxon>
        <taxon>Nematoda</taxon>
        <taxon>Chromadorea</taxon>
        <taxon>Rhabditida</taxon>
        <taxon>Spirurina</taxon>
        <taxon>Ascaridomorpha</taxon>
        <taxon>Ascaridoidea</taxon>
        <taxon>Toxocaridae</taxon>
        <taxon>Toxocara</taxon>
    </lineage>
</organism>
<protein>
    <recommendedName>
        <fullName evidence="4">Saposin B-type domain-containing protein</fullName>
    </recommendedName>
</protein>
<dbReference type="Proteomes" id="UP000031036">
    <property type="component" value="Unassembled WGS sequence"/>
</dbReference>
<evidence type="ECO:0000313" key="3">
    <source>
        <dbReference type="Proteomes" id="UP000031036"/>
    </source>
</evidence>